<keyword evidence="5 6" id="KW-0040">ANK repeat</keyword>
<protein>
    <submittedName>
        <fullName evidence="8">Ankyrin repeat and SOCS box containing 9</fullName>
    </submittedName>
</protein>
<dbReference type="InterPro" id="IPR036036">
    <property type="entry name" value="SOCS_box-like_dom_sf"/>
</dbReference>
<dbReference type="GeneTree" id="ENSGT00940000157160"/>
<keyword evidence="3" id="KW-0677">Repeat</keyword>
<evidence type="ECO:0000313" key="8">
    <source>
        <dbReference type="Ensembl" id="ENSECRP00000017749.1"/>
    </source>
</evidence>
<dbReference type="Pfam" id="PF07525">
    <property type="entry name" value="SOCS_box"/>
    <property type="match status" value="1"/>
</dbReference>
<dbReference type="SUPFAM" id="SSF158235">
    <property type="entry name" value="SOCS box-like"/>
    <property type="match status" value="1"/>
</dbReference>
<keyword evidence="9" id="KW-1185">Reference proteome</keyword>
<evidence type="ECO:0000256" key="3">
    <source>
        <dbReference type="ARBA" id="ARBA00022737"/>
    </source>
</evidence>
<dbReference type="SMART" id="SM00969">
    <property type="entry name" value="SOCS_box"/>
    <property type="match status" value="1"/>
</dbReference>
<feature type="repeat" description="ANK" evidence="6">
    <location>
        <begin position="183"/>
        <end position="215"/>
    </location>
</feature>
<name>A0A8C4SK82_ERPCA</name>
<feature type="repeat" description="ANK" evidence="6">
    <location>
        <begin position="86"/>
        <end position="118"/>
    </location>
</feature>
<keyword evidence="4" id="KW-0833">Ubl conjugation pathway</keyword>
<dbReference type="Pfam" id="PF12796">
    <property type="entry name" value="Ank_2"/>
    <property type="match status" value="3"/>
</dbReference>
<gene>
    <name evidence="8" type="primary">ASB9</name>
</gene>
<dbReference type="Ensembl" id="ENSECRT00000018099.1">
    <property type="protein sequence ID" value="ENSECRP00000017749.1"/>
    <property type="gene ID" value="ENSECRG00000011860.1"/>
</dbReference>
<evidence type="ECO:0000256" key="5">
    <source>
        <dbReference type="ARBA" id="ARBA00023043"/>
    </source>
</evidence>
<comment type="similarity">
    <text evidence="2">Belongs to the ankyrin SOCS box (ASB) family.</text>
</comment>
<dbReference type="InterPro" id="IPR002110">
    <property type="entry name" value="Ankyrin_rpt"/>
</dbReference>
<sequence length="279" mass="30120">MEAPEVGSYFSNSFFGDESSDWSPVHDAASHGRLLALRKLIGQGCSVNLLTLDKISPLHAACQSGHAACAKLLIENGAKVNTTSIDWNTPLYNACVSGSATCISVLLENGATAQAESELASPLHAVAQKGHTACIDPLTQHGADIDYNIKHLGTPLYAASAKQHLETTRKLLELGANVNTGKEQDTPLHAAARSFNSDLVQLLLDHGANVRARNAEGKCPLELAAPGSDVRRLLLQREGPLTLMKLCRLSIRKHLGRSRLKEISRLDIPSELKCFLMYR</sequence>
<feature type="repeat" description="ANK" evidence="6">
    <location>
        <begin position="118"/>
        <end position="150"/>
    </location>
</feature>
<reference evidence="8" key="2">
    <citation type="submission" date="2025-08" db="UniProtKB">
        <authorList>
            <consortium name="Ensembl"/>
        </authorList>
    </citation>
    <scope>IDENTIFICATION</scope>
</reference>
<dbReference type="PROSITE" id="PS50297">
    <property type="entry name" value="ANK_REP_REGION"/>
    <property type="match status" value="4"/>
</dbReference>
<comment type="pathway">
    <text evidence="1">Protein modification; protein ubiquitination.</text>
</comment>
<dbReference type="InterPro" id="IPR036770">
    <property type="entry name" value="Ankyrin_rpt-contain_sf"/>
</dbReference>
<feature type="domain" description="SOCS box" evidence="7">
    <location>
        <begin position="229"/>
        <end position="279"/>
    </location>
</feature>
<dbReference type="PROSITE" id="PS50225">
    <property type="entry name" value="SOCS"/>
    <property type="match status" value="1"/>
</dbReference>
<dbReference type="UniPathway" id="UPA00143"/>
<dbReference type="PROSITE" id="PS50088">
    <property type="entry name" value="ANK_REPEAT"/>
    <property type="match status" value="5"/>
</dbReference>
<dbReference type="SUPFAM" id="SSF48403">
    <property type="entry name" value="Ankyrin repeat"/>
    <property type="match status" value="1"/>
</dbReference>
<feature type="repeat" description="ANK" evidence="6">
    <location>
        <begin position="151"/>
        <end position="183"/>
    </location>
</feature>
<dbReference type="GO" id="GO:0016567">
    <property type="term" value="P:protein ubiquitination"/>
    <property type="evidence" value="ECO:0007669"/>
    <property type="project" value="UniProtKB-UniPathway"/>
</dbReference>
<evidence type="ECO:0000256" key="6">
    <source>
        <dbReference type="PROSITE-ProRule" id="PRU00023"/>
    </source>
</evidence>
<dbReference type="AlphaFoldDB" id="A0A8C4SK82"/>
<dbReference type="Gene3D" id="1.10.750.20">
    <property type="entry name" value="SOCS box"/>
    <property type="match status" value="1"/>
</dbReference>
<dbReference type="GO" id="GO:0045732">
    <property type="term" value="P:positive regulation of protein catabolic process"/>
    <property type="evidence" value="ECO:0007669"/>
    <property type="project" value="TreeGrafter"/>
</dbReference>
<organism evidence="8 9">
    <name type="scientific">Erpetoichthys calabaricus</name>
    <name type="common">Rope fish</name>
    <name type="synonym">Calamoichthys calabaricus</name>
    <dbReference type="NCBI Taxonomy" id="27687"/>
    <lineage>
        <taxon>Eukaryota</taxon>
        <taxon>Metazoa</taxon>
        <taxon>Chordata</taxon>
        <taxon>Craniata</taxon>
        <taxon>Vertebrata</taxon>
        <taxon>Euteleostomi</taxon>
        <taxon>Actinopterygii</taxon>
        <taxon>Polypteriformes</taxon>
        <taxon>Polypteridae</taxon>
        <taxon>Erpetoichthys</taxon>
    </lineage>
</organism>
<proteinExistence type="inferred from homology"/>
<dbReference type="SMART" id="SM00248">
    <property type="entry name" value="ANK"/>
    <property type="match status" value="6"/>
</dbReference>
<dbReference type="Proteomes" id="UP000694620">
    <property type="component" value="Chromosome 4"/>
</dbReference>
<evidence type="ECO:0000256" key="2">
    <source>
        <dbReference type="ARBA" id="ARBA00005949"/>
    </source>
</evidence>
<dbReference type="InterPro" id="IPR001496">
    <property type="entry name" value="SOCS_box"/>
</dbReference>
<dbReference type="InterPro" id="IPR051573">
    <property type="entry name" value="Ankyrin-SOCS_box_domain"/>
</dbReference>
<dbReference type="CDD" id="cd03716">
    <property type="entry name" value="SOCS_ASB_like"/>
    <property type="match status" value="1"/>
</dbReference>
<dbReference type="FunFam" id="1.10.750.20:FF:000001">
    <property type="entry name" value="Ankyrin repeat and SOCS box containing 1"/>
    <property type="match status" value="1"/>
</dbReference>
<feature type="repeat" description="ANK" evidence="6">
    <location>
        <begin position="53"/>
        <end position="85"/>
    </location>
</feature>
<evidence type="ECO:0000259" key="7">
    <source>
        <dbReference type="PROSITE" id="PS50225"/>
    </source>
</evidence>
<dbReference type="PANTHER" id="PTHR24136:SF17">
    <property type="entry name" value="ANKYRIN REPEAT AND SOCS BOX PROTEIN 9"/>
    <property type="match status" value="1"/>
</dbReference>
<dbReference type="OrthoDB" id="3246549at2759"/>
<dbReference type="Gene3D" id="1.25.40.20">
    <property type="entry name" value="Ankyrin repeat-containing domain"/>
    <property type="match status" value="1"/>
</dbReference>
<reference evidence="8" key="3">
    <citation type="submission" date="2025-09" db="UniProtKB">
        <authorList>
            <consortium name="Ensembl"/>
        </authorList>
    </citation>
    <scope>IDENTIFICATION</scope>
</reference>
<accession>A0A8C4SK82</accession>
<evidence type="ECO:0000256" key="4">
    <source>
        <dbReference type="ARBA" id="ARBA00022786"/>
    </source>
</evidence>
<evidence type="ECO:0000256" key="1">
    <source>
        <dbReference type="ARBA" id="ARBA00004906"/>
    </source>
</evidence>
<dbReference type="PANTHER" id="PTHR24136">
    <property type="entry name" value="SOWAH (DROSOPHILA) HOMOLOG"/>
    <property type="match status" value="1"/>
</dbReference>
<reference evidence="8" key="1">
    <citation type="submission" date="2021-06" db="EMBL/GenBank/DDBJ databases">
        <authorList>
            <consortium name="Wellcome Sanger Institute Data Sharing"/>
        </authorList>
    </citation>
    <scope>NUCLEOTIDE SEQUENCE [LARGE SCALE GENOMIC DNA]</scope>
</reference>
<dbReference type="GO" id="GO:0035556">
    <property type="term" value="P:intracellular signal transduction"/>
    <property type="evidence" value="ECO:0007669"/>
    <property type="project" value="InterPro"/>
</dbReference>
<dbReference type="FunFam" id="1.25.40.20:FF:000016">
    <property type="entry name" value="Ankyrin repeat and SOCS box containing 5"/>
    <property type="match status" value="1"/>
</dbReference>
<evidence type="ECO:0000313" key="9">
    <source>
        <dbReference type="Proteomes" id="UP000694620"/>
    </source>
</evidence>